<keyword evidence="1" id="KW-0732">Signal</keyword>
<dbReference type="HOGENOM" id="CLU_029317_0_0_1"/>
<dbReference type="PROSITE" id="PS51257">
    <property type="entry name" value="PROKAR_LIPOPROTEIN"/>
    <property type="match status" value="1"/>
</dbReference>
<keyword evidence="3" id="KW-1185">Reference proteome</keyword>
<evidence type="ECO:0000313" key="3">
    <source>
        <dbReference type="Proteomes" id="UP000009168"/>
    </source>
</evidence>
<dbReference type="SUPFAM" id="SSF57184">
    <property type="entry name" value="Growth factor receptor domain"/>
    <property type="match status" value="1"/>
</dbReference>
<dbReference type="Proteomes" id="UP000009168">
    <property type="component" value="Unassembled WGS sequence"/>
</dbReference>
<dbReference type="GeneID" id="7836518"/>
<feature type="chain" id="PRO_5004201303" evidence="1">
    <location>
        <begin position="21"/>
        <end position="451"/>
    </location>
</feature>
<protein>
    <submittedName>
        <fullName evidence="2">Immobilization antigen</fullName>
    </submittedName>
</protein>
<sequence length="451" mass="44922">MNKLLGILAIMSITASCVNATAGDDVNCGTANSAGGMASDCNGCGANSTIQGLFSASGASNCKVTDCMADPGSNLNGWMCKSCNNVSGANGAYYQGMIYFEGFQCVVQCDPGSAPDSNNICQAVGGGQVSCGTPSFPFSTDCIPCVKDASKQNLFSPNISPNCSVKDCTVDPGSDLNGWMCKSCNSNLKAHSVYSAGTFFSGSACVASCPTGYVADSNNNCQATNGGDVGCGTAGTAGGKATDCKGCGANSTIQGLFSVSGTPNCKVTDCTANPGSNLNGWMCKSCNGAFNAHTAYSAGKLLSGTACVASCPTGYAADSNNTCQATNGGDVDCGTAGTAGGKATDCNGCGSNSTIQGLFSVSGTPNCKVTDCTANPGSNLNGWMCKSCNGAFNAHTAYSAGKLLSGTACVASCPTGYAADSNNICQADPISTTSSYLLTLAFTILLLCLLI</sequence>
<evidence type="ECO:0000313" key="2">
    <source>
        <dbReference type="EMBL" id="EAR90295.1"/>
    </source>
</evidence>
<accession>Q22YJ0</accession>
<dbReference type="AlphaFoldDB" id="Q22YJ0"/>
<proteinExistence type="predicted"/>
<name>Q22YJ0_TETTS</name>
<feature type="signal peptide" evidence="1">
    <location>
        <begin position="1"/>
        <end position="20"/>
    </location>
</feature>
<evidence type="ECO:0000256" key="1">
    <source>
        <dbReference type="SAM" id="SignalP"/>
    </source>
</evidence>
<reference evidence="3" key="1">
    <citation type="journal article" date="2006" name="PLoS Biol.">
        <title>Macronuclear genome sequence of the ciliate Tetrahymena thermophila, a model eukaryote.</title>
        <authorList>
            <person name="Eisen J.A."/>
            <person name="Coyne R.S."/>
            <person name="Wu M."/>
            <person name="Wu D."/>
            <person name="Thiagarajan M."/>
            <person name="Wortman J.R."/>
            <person name="Badger J.H."/>
            <person name="Ren Q."/>
            <person name="Amedeo P."/>
            <person name="Jones K.M."/>
            <person name="Tallon L.J."/>
            <person name="Delcher A.L."/>
            <person name="Salzberg S.L."/>
            <person name="Silva J.C."/>
            <person name="Haas B.J."/>
            <person name="Majoros W.H."/>
            <person name="Farzad M."/>
            <person name="Carlton J.M."/>
            <person name="Smith R.K. Jr."/>
            <person name="Garg J."/>
            <person name="Pearlman R.E."/>
            <person name="Karrer K.M."/>
            <person name="Sun L."/>
            <person name="Manning G."/>
            <person name="Elde N.C."/>
            <person name="Turkewitz A.P."/>
            <person name="Asai D.J."/>
            <person name="Wilkes D.E."/>
            <person name="Wang Y."/>
            <person name="Cai H."/>
            <person name="Collins K."/>
            <person name="Stewart B.A."/>
            <person name="Lee S.R."/>
            <person name="Wilamowska K."/>
            <person name="Weinberg Z."/>
            <person name="Ruzzo W.L."/>
            <person name="Wloga D."/>
            <person name="Gaertig J."/>
            <person name="Frankel J."/>
            <person name="Tsao C.-C."/>
            <person name="Gorovsky M.A."/>
            <person name="Keeling P.J."/>
            <person name="Waller R.F."/>
            <person name="Patron N.J."/>
            <person name="Cherry J.M."/>
            <person name="Stover N.A."/>
            <person name="Krieger C.J."/>
            <person name="del Toro C."/>
            <person name="Ryder H.F."/>
            <person name="Williamson S.C."/>
            <person name="Barbeau R.A."/>
            <person name="Hamilton E.P."/>
            <person name="Orias E."/>
        </authorList>
    </citation>
    <scope>NUCLEOTIDE SEQUENCE [LARGE SCALE GENOMIC DNA]</scope>
    <source>
        <strain evidence="3">SB210</strain>
    </source>
</reference>
<dbReference type="EMBL" id="GG662800">
    <property type="protein sequence ID" value="EAR90295.1"/>
    <property type="molecule type" value="Genomic_DNA"/>
</dbReference>
<gene>
    <name evidence="2" type="ORF">TTHERM_00607010</name>
</gene>
<dbReference type="KEGG" id="tet:TTHERM_00607010"/>
<dbReference type="RefSeq" id="XP_001010540.1">
    <property type="nucleotide sequence ID" value="XM_001010540.1"/>
</dbReference>
<dbReference type="InterPro" id="IPR009030">
    <property type="entry name" value="Growth_fac_rcpt_cys_sf"/>
</dbReference>
<dbReference type="InParanoid" id="Q22YJ0"/>
<organism evidence="2 3">
    <name type="scientific">Tetrahymena thermophila (strain SB210)</name>
    <dbReference type="NCBI Taxonomy" id="312017"/>
    <lineage>
        <taxon>Eukaryota</taxon>
        <taxon>Sar</taxon>
        <taxon>Alveolata</taxon>
        <taxon>Ciliophora</taxon>
        <taxon>Intramacronucleata</taxon>
        <taxon>Oligohymenophorea</taxon>
        <taxon>Hymenostomatida</taxon>
        <taxon>Tetrahymenina</taxon>
        <taxon>Tetrahymenidae</taxon>
        <taxon>Tetrahymena</taxon>
    </lineage>
</organism>